<dbReference type="EMBL" id="CP002418">
    <property type="protein sequence ID" value="ADU42452.1"/>
    <property type="molecule type" value="Genomic_DNA"/>
</dbReference>
<protein>
    <submittedName>
        <fullName evidence="1">Uncharacterized protein</fullName>
    </submittedName>
</protein>
<dbReference type="OrthoDB" id="8454409at2"/>
<dbReference type="Proteomes" id="UP000001402">
    <property type="component" value="Chromosome"/>
</dbReference>
<name>E6VP06_RHOPX</name>
<dbReference type="BioCyc" id="RPAL652103:RPDX1_RS04080-MONOMER"/>
<dbReference type="eggNOG" id="ENOG5033JTI">
    <property type="taxonomic scope" value="Bacteria"/>
</dbReference>
<evidence type="ECO:0000313" key="2">
    <source>
        <dbReference type="Proteomes" id="UP000001402"/>
    </source>
</evidence>
<dbReference type="AlphaFoldDB" id="E6VP06"/>
<dbReference type="HOGENOM" id="CLU_1625799_0_0_5"/>
<evidence type="ECO:0000313" key="1">
    <source>
        <dbReference type="EMBL" id="ADU42452.1"/>
    </source>
</evidence>
<organism evidence="1 2">
    <name type="scientific">Rhodopseudomonas palustris (strain DX-1)</name>
    <dbReference type="NCBI Taxonomy" id="652103"/>
    <lineage>
        <taxon>Bacteria</taxon>
        <taxon>Pseudomonadati</taxon>
        <taxon>Pseudomonadota</taxon>
        <taxon>Alphaproteobacteria</taxon>
        <taxon>Hyphomicrobiales</taxon>
        <taxon>Nitrobacteraceae</taxon>
        <taxon>Rhodopseudomonas</taxon>
    </lineage>
</organism>
<dbReference type="KEGG" id="rpx:Rpdx1_0819"/>
<reference evidence="1" key="1">
    <citation type="submission" date="2010-12" db="EMBL/GenBank/DDBJ databases">
        <title>Complete sequence of Rhodopseudomonas palustris DX-1.</title>
        <authorList>
            <consortium name="US DOE Joint Genome Institute"/>
            <person name="Lucas S."/>
            <person name="Copeland A."/>
            <person name="Lapidus A."/>
            <person name="Cheng J.-F."/>
            <person name="Goodwin L."/>
            <person name="Pitluck S."/>
            <person name="Misra M."/>
            <person name="Chertkov O."/>
            <person name="Detter J.C."/>
            <person name="Han C."/>
            <person name="Tapia R."/>
            <person name="Land M."/>
            <person name="Hauser L."/>
            <person name="Kyrpides N."/>
            <person name="Ivanova N."/>
            <person name="Ovchinnikova G."/>
            <person name="Logan B."/>
            <person name="Oda Y."/>
            <person name="Harwood C."/>
            <person name="Woyke T."/>
        </authorList>
    </citation>
    <scope>NUCLEOTIDE SEQUENCE [LARGE SCALE GENOMIC DNA]</scope>
    <source>
        <strain evidence="1">DX-1</strain>
    </source>
</reference>
<proteinExistence type="predicted"/>
<sequence length="163" mass="18227">MKDEIKAKLDAAFQKHEAAKRTATEAKQIAESKEQVFLRGFMEARESIIRPAMKEIGEYVKAKGYDYEVSIEDDKPSPDGRSRSTPPSIRLTIFLGERRYPSHEHPGFSVICEKGQQKVRFHENTTSPGRGGHAGPAGEAALSDLTKDLVQEKILKVVAEVFR</sequence>
<gene>
    <name evidence="1" type="ordered locus">Rpdx1_0819</name>
</gene>
<accession>E6VP06</accession>